<dbReference type="SMART" id="SM00255">
    <property type="entry name" value="TIR"/>
    <property type="match status" value="1"/>
</dbReference>
<dbReference type="SUPFAM" id="SSF52200">
    <property type="entry name" value="Toll/Interleukin receptor TIR domain"/>
    <property type="match status" value="1"/>
</dbReference>
<dbReference type="Gene3D" id="3.40.50.10140">
    <property type="entry name" value="Toll/interleukin-1 receptor homology (TIR) domain"/>
    <property type="match status" value="1"/>
</dbReference>
<sequence>MIRFVYPNVNASEQFVGCGRYITTSPDDPCLTTDYTIATPNVGHLSKVTTAASLLAKESFDSDQDVYEHKDDPTIPYLGDSMGLAYLLALIHRSRRTLWEQSGESLDIWCTGAIDAVGGMPMLHNVYRNLFAVKLQAFLADAKASLFIVPVANLEPKYRQLCRQKDVRVLSLDQCSKASIQEMVRRKTILQVHGDELAVLVKVIFIPPSIPSPDLSHQGRWISSPQPTFDVFLSYAPQDKTFVRHLAEYFRHEGLKVWLDDEQIDIGDQMIKKIEQGLQNSQFLVVCLSRYFNNSPWCRSECLPRLIRETNVQNTKVLPVIVGDYEEAAIPAFLYDKYYIDIRANQGLERLMRKIKPGTDRAISQNKPGSGHYELPEELQAGLSELQSKLLLFSKKAVVNDEVVVEFDQIGLQLLHLLEDFPRYFDEFHELIAEYQHFAENMFNVITAQEYRRLFAFRFRELEQCIEDLAGGFNYGESFLAKTLSGSFTDSPYAFYRVDFDELEIEHGVKRLMSSDEIEESEGIDWLLKAGFTEAETRLQRISDLDKLNQVFNVLWKRFPRILLYYHETFWELVKYMLVKDPLRWKLRFHALKILLQRSLTASQALEILKNFVPSEQQILSAFLVLHPKCECRKFAMEILPSDDRWDFLLCPAVPWLIIQELVEKSCQDSHDSYIKALFLLLRPRLSLVNSPLAIAKAYQIIKLFYYVPVFLQETFFQALINLHNQVNGKAQLFPITRDLEHEMRQAFQAFCAKDQLRDVDITEMTHIPLPIQRKLAHDGYLPKYFICNIRDIIALETVPYVERRPDVIKFFRLYRINARALEKLASNKLLMREYQNRAAFCYNPKANSVLIRTYLSTLTRRDLKDISRNHNVSAYARELAAKYLSRCK</sequence>
<organism evidence="2 3">
    <name type="scientific">Vecturithrix granuli</name>
    <dbReference type="NCBI Taxonomy" id="1499967"/>
    <lineage>
        <taxon>Bacteria</taxon>
        <taxon>Candidatus Moduliflexota</taxon>
        <taxon>Candidatus Vecturitrichia</taxon>
        <taxon>Candidatus Vecturitrichales</taxon>
        <taxon>Candidatus Vecturitrichaceae</taxon>
        <taxon>Candidatus Vecturithrix</taxon>
    </lineage>
</organism>
<dbReference type="PROSITE" id="PS50104">
    <property type="entry name" value="TIR"/>
    <property type="match status" value="1"/>
</dbReference>
<dbReference type="HOGENOM" id="CLU_324572_0_0_0"/>
<dbReference type="GO" id="GO:0007165">
    <property type="term" value="P:signal transduction"/>
    <property type="evidence" value="ECO:0007669"/>
    <property type="project" value="InterPro"/>
</dbReference>
<dbReference type="InterPro" id="IPR000157">
    <property type="entry name" value="TIR_dom"/>
</dbReference>
<evidence type="ECO:0000313" key="2">
    <source>
        <dbReference type="EMBL" id="GAK59162.1"/>
    </source>
</evidence>
<feature type="domain" description="TIR" evidence="1">
    <location>
        <begin position="227"/>
        <end position="351"/>
    </location>
</feature>
<dbReference type="PANTHER" id="PTHR47508:SF1">
    <property type="entry name" value="NON-SPECIFIC SERINE_THREONINE PROTEIN KINASE"/>
    <property type="match status" value="1"/>
</dbReference>
<dbReference type="AlphaFoldDB" id="A0A081C3K7"/>
<dbReference type="Proteomes" id="UP000030661">
    <property type="component" value="Unassembled WGS sequence"/>
</dbReference>
<dbReference type="PANTHER" id="PTHR47508">
    <property type="entry name" value="SAM DOMAIN-CONTAINING PROTEIN-RELATED"/>
    <property type="match status" value="1"/>
</dbReference>
<proteinExistence type="predicted"/>
<protein>
    <recommendedName>
        <fullName evidence="1">TIR domain-containing protein</fullName>
    </recommendedName>
</protein>
<dbReference type="STRING" id="1499967.U27_06138"/>
<name>A0A081C3K7_VECG1</name>
<gene>
    <name evidence="2" type="ORF">U27_06138</name>
</gene>
<dbReference type="EMBL" id="DF820469">
    <property type="protein sequence ID" value="GAK59162.1"/>
    <property type="molecule type" value="Genomic_DNA"/>
</dbReference>
<reference evidence="2 3" key="1">
    <citation type="journal article" date="2015" name="PeerJ">
        <title>First genomic representation of candidate bacterial phylum KSB3 points to enhanced environmental sensing as a trigger of wastewater bulking.</title>
        <authorList>
            <person name="Sekiguchi Y."/>
            <person name="Ohashi A."/>
            <person name="Parks D.H."/>
            <person name="Yamauchi T."/>
            <person name="Tyson G.W."/>
            <person name="Hugenholtz P."/>
        </authorList>
    </citation>
    <scope>NUCLEOTIDE SEQUENCE [LARGE SCALE GENOMIC DNA]</scope>
</reference>
<dbReference type="eggNOG" id="COG4916">
    <property type="taxonomic scope" value="Bacteria"/>
</dbReference>
<evidence type="ECO:0000313" key="3">
    <source>
        <dbReference type="Proteomes" id="UP000030661"/>
    </source>
</evidence>
<dbReference type="Pfam" id="PF13676">
    <property type="entry name" value="TIR_2"/>
    <property type="match status" value="1"/>
</dbReference>
<evidence type="ECO:0000259" key="1">
    <source>
        <dbReference type="PROSITE" id="PS50104"/>
    </source>
</evidence>
<accession>A0A081C3K7</accession>
<dbReference type="eggNOG" id="COG1409">
    <property type="taxonomic scope" value="Bacteria"/>
</dbReference>
<keyword evidence="3" id="KW-1185">Reference proteome</keyword>
<dbReference type="InterPro" id="IPR035897">
    <property type="entry name" value="Toll_tir_struct_dom_sf"/>
</dbReference>